<evidence type="ECO:0000256" key="1">
    <source>
        <dbReference type="ARBA" id="ARBA00009437"/>
    </source>
</evidence>
<gene>
    <name evidence="6" type="ORF">LK12_07975</name>
</gene>
<protein>
    <recommendedName>
        <fullName evidence="5">HTH lysR-type domain-containing protein</fullName>
    </recommendedName>
</protein>
<dbReference type="EMBL" id="JTDI01000003">
    <property type="protein sequence ID" value="KHK90890.1"/>
    <property type="molecule type" value="Genomic_DNA"/>
</dbReference>
<organism evidence="6 7">
    <name type="scientific">Novosphingobium malaysiense</name>
    <dbReference type="NCBI Taxonomy" id="1348853"/>
    <lineage>
        <taxon>Bacteria</taxon>
        <taxon>Pseudomonadati</taxon>
        <taxon>Pseudomonadota</taxon>
        <taxon>Alphaproteobacteria</taxon>
        <taxon>Sphingomonadales</taxon>
        <taxon>Sphingomonadaceae</taxon>
        <taxon>Novosphingobium</taxon>
    </lineage>
</organism>
<dbReference type="Gene3D" id="1.10.10.10">
    <property type="entry name" value="Winged helix-like DNA-binding domain superfamily/Winged helix DNA-binding domain"/>
    <property type="match status" value="1"/>
</dbReference>
<dbReference type="InterPro" id="IPR050950">
    <property type="entry name" value="HTH-type_LysR_regulators"/>
</dbReference>
<evidence type="ECO:0000313" key="6">
    <source>
        <dbReference type="EMBL" id="KHK90890.1"/>
    </source>
</evidence>
<dbReference type="PROSITE" id="PS50931">
    <property type="entry name" value="HTH_LYSR"/>
    <property type="match status" value="1"/>
</dbReference>
<dbReference type="FunFam" id="1.10.10.10:FF:000001">
    <property type="entry name" value="LysR family transcriptional regulator"/>
    <property type="match status" value="1"/>
</dbReference>
<comment type="caution">
    <text evidence="6">The sequence shown here is derived from an EMBL/GenBank/DDBJ whole genome shotgun (WGS) entry which is preliminary data.</text>
</comment>
<comment type="similarity">
    <text evidence="1">Belongs to the LysR transcriptional regulatory family.</text>
</comment>
<dbReference type="InterPro" id="IPR036390">
    <property type="entry name" value="WH_DNA-bd_sf"/>
</dbReference>
<sequence>MYWTHMIEFRTLRHFVAVARRLNYSRAAEDVGLSQSALTRSIQSLEKQTGLRLFDRTRASVTLTPQGKASFHAAQQLLASAEDFTSEMEAMAKGKGGRLNFGIAPVPARVLLAGVLSEVFRDTPRLECNVLVRGPDELWPMLEVGEIEFFIAGEGQIPEPMSARIEPLGTFPVNIVVRAGHPVTSVAEIDRAYPLLMANKAGVDNALISELLQKNSHPTHVIEDFTTLLSLVQSTDALLLVTPLALREHLQAGTLRELSGKKPTATGFHRVLLYAKAGRTCSSSAMAVRALFQRAIQNPPWQ</sequence>
<dbReference type="AlphaFoldDB" id="A0A0B1ZIF2"/>
<dbReference type="InterPro" id="IPR036388">
    <property type="entry name" value="WH-like_DNA-bd_sf"/>
</dbReference>
<proteinExistence type="inferred from homology"/>
<dbReference type="Gene3D" id="3.40.190.10">
    <property type="entry name" value="Periplasmic binding protein-like II"/>
    <property type="match status" value="2"/>
</dbReference>
<dbReference type="Proteomes" id="UP000031057">
    <property type="component" value="Unassembled WGS sequence"/>
</dbReference>
<dbReference type="SUPFAM" id="SSF46785">
    <property type="entry name" value="Winged helix' DNA-binding domain"/>
    <property type="match status" value="1"/>
</dbReference>
<reference evidence="6 7" key="1">
    <citation type="submission" date="2014-10" db="EMBL/GenBank/DDBJ databases">
        <title>Genome sequence of Novosphingobium malaysiense MUSC 273(T).</title>
        <authorList>
            <person name="Lee L.-H."/>
        </authorList>
    </citation>
    <scope>NUCLEOTIDE SEQUENCE [LARGE SCALE GENOMIC DNA]</scope>
    <source>
        <strain evidence="6 7">MUSC 273</strain>
    </source>
</reference>
<keyword evidence="2" id="KW-0805">Transcription regulation</keyword>
<evidence type="ECO:0000256" key="2">
    <source>
        <dbReference type="ARBA" id="ARBA00023015"/>
    </source>
</evidence>
<dbReference type="PANTHER" id="PTHR30419:SF30">
    <property type="entry name" value="LYSR FAMILY TRANSCRIPTIONAL REGULATOR"/>
    <property type="match status" value="1"/>
</dbReference>
<keyword evidence="4" id="KW-0804">Transcription</keyword>
<dbReference type="STRING" id="1348853.LK12_07975"/>
<evidence type="ECO:0000256" key="3">
    <source>
        <dbReference type="ARBA" id="ARBA00023125"/>
    </source>
</evidence>
<evidence type="ECO:0000313" key="7">
    <source>
        <dbReference type="Proteomes" id="UP000031057"/>
    </source>
</evidence>
<dbReference type="Pfam" id="PF03466">
    <property type="entry name" value="LysR_substrate"/>
    <property type="match status" value="1"/>
</dbReference>
<dbReference type="PRINTS" id="PR00039">
    <property type="entry name" value="HTHLYSR"/>
</dbReference>
<dbReference type="GO" id="GO:0003700">
    <property type="term" value="F:DNA-binding transcription factor activity"/>
    <property type="evidence" value="ECO:0007669"/>
    <property type="project" value="InterPro"/>
</dbReference>
<dbReference type="InterPro" id="IPR000847">
    <property type="entry name" value="LysR_HTH_N"/>
</dbReference>
<keyword evidence="7" id="KW-1185">Reference proteome</keyword>
<dbReference type="GO" id="GO:0003677">
    <property type="term" value="F:DNA binding"/>
    <property type="evidence" value="ECO:0007669"/>
    <property type="project" value="UniProtKB-KW"/>
</dbReference>
<evidence type="ECO:0000259" key="5">
    <source>
        <dbReference type="PROSITE" id="PS50931"/>
    </source>
</evidence>
<dbReference type="SUPFAM" id="SSF53850">
    <property type="entry name" value="Periplasmic binding protein-like II"/>
    <property type="match status" value="1"/>
</dbReference>
<feature type="domain" description="HTH lysR-type" evidence="5">
    <location>
        <begin position="7"/>
        <end position="64"/>
    </location>
</feature>
<dbReference type="GO" id="GO:0005829">
    <property type="term" value="C:cytosol"/>
    <property type="evidence" value="ECO:0007669"/>
    <property type="project" value="TreeGrafter"/>
</dbReference>
<keyword evidence="3" id="KW-0238">DNA-binding</keyword>
<dbReference type="PANTHER" id="PTHR30419">
    <property type="entry name" value="HTH-TYPE TRANSCRIPTIONAL REGULATOR YBHD"/>
    <property type="match status" value="1"/>
</dbReference>
<dbReference type="Pfam" id="PF00126">
    <property type="entry name" value="HTH_1"/>
    <property type="match status" value="1"/>
</dbReference>
<dbReference type="InterPro" id="IPR005119">
    <property type="entry name" value="LysR_subst-bd"/>
</dbReference>
<accession>A0A0B1ZIF2</accession>
<evidence type="ECO:0000256" key="4">
    <source>
        <dbReference type="ARBA" id="ARBA00023163"/>
    </source>
</evidence>
<name>A0A0B1ZIF2_9SPHN</name>